<gene>
    <name evidence="2" type="ORF">OE88DRAFT_630545</name>
</gene>
<evidence type="ECO:0000313" key="2">
    <source>
        <dbReference type="EMBL" id="TFK55524.1"/>
    </source>
</evidence>
<protein>
    <submittedName>
        <fullName evidence="2">Uncharacterized protein</fullName>
    </submittedName>
</protein>
<evidence type="ECO:0000256" key="1">
    <source>
        <dbReference type="SAM" id="MobiDB-lite"/>
    </source>
</evidence>
<dbReference type="AlphaFoldDB" id="A0A5C3NCV5"/>
<sequence length="84" mass="8970">MTRETRDALSARSAVLRWLICSAIAVGRLTRAVRVREAPDEGGQTTSPLEGVLRAHQSRKTSRSQGGCAVCNARGGGRFSSVKT</sequence>
<keyword evidence="3" id="KW-1185">Reference proteome</keyword>
<proteinExistence type="predicted"/>
<organism evidence="2 3">
    <name type="scientific">Heliocybe sulcata</name>
    <dbReference type="NCBI Taxonomy" id="5364"/>
    <lineage>
        <taxon>Eukaryota</taxon>
        <taxon>Fungi</taxon>
        <taxon>Dikarya</taxon>
        <taxon>Basidiomycota</taxon>
        <taxon>Agaricomycotina</taxon>
        <taxon>Agaricomycetes</taxon>
        <taxon>Gloeophyllales</taxon>
        <taxon>Gloeophyllaceae</taxon>
        <taxon>Heliocybe</taxon>
    </lineage>
</organism>
<dbReference type="EMBL" id="ML213504">
    <property type="protein sequence ID" value="TFK55524.1"/>
    <property type="molecule type" value="Genomic_DNA"/>
</dbReference>
<reference evidence="2 3" key="1">
    <citation type="journal article" date="2019" name="Nat. Ecol. Evol.">
        <title>Megaphylogeny resolves global patterns of mushroom evolution.</title>
        <authorList>
            <person name="Varga T."/>
            <person name="Krizsan K."/>
            <person name="Foldi C."/>
            <person name="Dima B."/>
            <person name="Sanchez-Garcia M."/>
            <person name="Sanchez-Ramirez S."/>
            <person name="Szollosi G.J."/>
            <person name="Szarkandi J.G."/>
            <person name="Papp V."/>
            <person name="Albert L."/>
            <person name="Andreopoulos W."/>
            <person name="Angelini C."/>
            <person name="Antonin V."/>
            <person name="Barry K.W."/>
            <person name="Bougher N.L."/>
            <person name="Buchanan P."/>
            <person name="Buyck B."/>
            <person name="Bense V."/>
            <person name="Catcheside P."/>
            <person name="Chovatia M."/>
            <person name="Cooper J."/>
            <person name="Damon W."/>
            <person name="Desjardin D."/>
            <person name="Finy P."/>
            <person name="Geml J."/>
            <person name="Haridas S."/>
            <person name="Hughes K."/>
            <person name="Justo A."/>
            <person name="Karasinski D."/>
            <person name="Kautmanova I."/>
            <person name="Kiss B."/>
            <person name="Kocsube S."/>
            <person name="Kotiranta H."/>
            <person name="LaButti K.M."/>
            <person name="Lechner B.E."/>
            <person name="Liimatainen K."/>
            <person name="Lipzen A."/>
            <person name="Lukacs Z."/>
            <person name="Mihaltcheva S."/>
            <person name="Morgado L.N."/>
            <person name="Niskanen T."/>
            <person name="Noordeloos M.E."/>
            <person name="Ohm R.A."/>
            <person name="Ortiz-Santana B."/>
            <person name="Ovrebo C."/>
            <person name="Racz N."/>
            <person name="Riley R."/>
            <person name="Savchenko A."/>
            <person name="Shiryaev A."/>
            <person name="Soop K."/>
            <person name="Spirin V."/>
            <person name="Szebenyi C."/>
            <person name="Tomsovsky M."/>
            <person name="Tulloss R.E."/>
            <person name="Uehling J."/>
            <person name="Grigoriev I.V."/>
            <person name="Vagvolgyi C."/>
            <person name="Papp T."/>
            <person name="Martin F.M."/>
            <person name="Miettinen O."/>
            <person name="Hibbett D.S."/>
            <person name="Nagy L.G."/>
        </authorList>
    </citation>
    <scope>NUCLEOTIDE SEQUENCE [LARGE SCALE GENOMIC DNA]</scope>
    <source>
        <strain evidence="2 3">OMC1185</strain>
    </source>
</reference>
<accession>A0A5C3NCV5</accession>
<feature type="region of interest" description="Disordered" evidence="1">
    <location>
        <begin position="37"/>
        <end position="68"/>
    </location>
</feature>
<evidence type="ECO:0000313" key="3">
    <source>
        <dbReference type="Proteomes" id="UP000305948"/>
    </source>
</evidence>
<dbReference type="Proteomes" id="UP000305948">
    <property type="component" value="Unassembled WGS sequence"/>
</dbReference>
<name>A0A5C3NCV5_9AGAM</name>